<dbReference type="RefSeq" id="WP_377860045.1">
    <property type="nucleotide sequence ID" value="NZ_JBHLZU010000027.1"/>
</dbReference>
<proteinExistence type="predicted"/>
<dbReference type="EMBL" id="JBHLZU010000027">
    <property type="protein sequence ID" value="MFB9908379.1"/>
    <property type="molecule type" value="Genomic_DNA"/>
</dbReference>
<protein>
    <submittedName>
        <fullName evidence="1">Uncharacterized protein</fullName>
    </submittedName>
</protein>
<organism evidence="1 2">
    <name type="scientific">Allokutzneria oryzae</name>
    <dbReference type="NCBI Taxonomy" id="1378989"/>
    <lineage>
        <taxon>Bacteria</taxon>
        <taxon>Bacillati</taxon>
        <taxon>Actinomycetota</taxon>
        <taxon>Actinomycetes</taxon>
        <taxon>Pseudonocardiales</taxon>
        <taxon>Pseudonocardiaceae</taxon>
        <taxon>Allokutzneria</taxon>
    </lineage>
</organism>
<name>A0ABV6A5F6_9PSEU</name>
<gene>
    <name evidence="1" type="ORF">ACFFQA_30965</name>
</gene>
<accession>A0ABV6A5F6</accession>
<reference evidence="1 2" key="1">
    <citation type="submission" date="2024-09" db="EMBL/GenBank/DDBJ databases">
        <authorList>
            <person name="Sun Q."/>
            <person name="Mori K."/>
        </authorList>
    </citation>
    <scope>NUCLEOTIDE SEQUENCE [LARGE SCALE GENOMIC DNA]</scope>
    <source>
        <strain evidence="1 2">TBRC 7907</strain>
    </source>
</reference>
<sequence length="79" mass="8339">MSSSLSPDSSGPGRALARFIGGPLDGREDAIPVARAVAGSTVTHTYLHGGPKIETHYQLHCTEEGGWEYRIKHSGPPLG</sequence>
<evidence type="ECO:0000313" key="1">
    <source>
        <dbReference type="EMBL" id="MFB9908379.1"/>
    </source>
</evidence>
<keyword evidence="2" id="KW-1185">Reference proteome</keyword>
<comment type="caution">
    <text evidence="1">The sequence shown here is derived from an EMBL/GenBank/DDBJ whole genome shotgun (WGS) entry which is preliminary data.</text>
</comment>
<evidence type="ECO:0000313" key="2">
    <source>
        <dbReference type="Proteomes" id="UP001589693"/>
    </source>
</evidence>
<dbReference type="Proteomes" id="UP001589693">
    <property type="component" value="Unassembled WGS sequence"/>
</dbReference>